<evidence type="ECO:0000313" key="3">
    <source>
        <dbReference type="Proteomes" id="UP001596494"/>
    </source>
</evidence>
<accession>A0ABW2K5M6</accession>
<dbReference type="RefSeq" id="WP_289216936.1">
    <property type="nucleotide sequence ID" value="NZ_JAPVRC010000010.1"/>
</dbReference>
<dbReference type="SUPFAM" id="SSF55729">
    <property type="entry name" value="Acyl-CoA N-acyltransferases (Nat)"/>
    <property type="match status" value="1"/>
</dbReference>
<keyword evidence="3" id="KW-1185">Reference proteome</keyword>
<organism evidence="2 3">
    <name type="scientific">Halobacillus campisalis</name>
    <dbReference type="NCBI Taxonomy" id="435909"/>
    <lineage>
        <taxon>Bacteria</taxon>
        <taxon>Bacillati</taxon>
        <taxon>Bacillota</taxon>
        <taxon>Bacilli</taxon>
        <taxon>Bacillales</taxon>
        <taxon>Bacillaceae</taxon>
        <taxon>Halobacillus</taxon>
    </lineage>
</organism>
<comment type="caution">
    <text evidence="2">The sequence shown here is derived from an EMBL/GenBank/DDBJ whole genome shotgun (WGS) entry which is preliminary data.</text>
</comment>
<dbReference type="CDD" id="cd04301">
    <property type="entry name" value="NAT_SF"/>
    <property type="match status" value="1"/>
</dbReference>
<proteinExistence type="predicted"/>
<evidence type="ECO:0000313" key="2">
    <source>
        <dbReference type="EMBL" id="MFC7322099.1"/>
    </source>
</evidence>
<reference evidence="3" key="1">
    <citation type="journal article" date="2019" name="Int. J. Syst. Evol. Microbiol.">
        <title>The Global Catalogue of Microorganisms (GCM) 10K type strain sequencing project: providing services to taxonomists for standard genome sequencing and annotation.</title>
        <authorList>
            <consortium name="The Broad Institute Genomics Platform"/>
            <consortium name="The Broad Institute Genome Sequencing Center for Infectious Disease"/>
            <person name="Wu L."/>
            <person name="Ma J."/>
        </authorList>
    </citation>
    <scope>NUCLEOTIDE SEQUENCE [LARGE SCALE GENOMIC DNA]</scope>
    <source>
        <strain evidence="3">CCUG 73951</strain>
    </source>
</reference>
<dbReference type="PANTHER" id="PTHR13355">
    <property type="entry name" value="GLUCOSAMINE 6-PHOSPHATE N-ACETYLTRANSFERASE"/>
    <property type="match status" value="1"/>
</dbReference>
<dbReference type="Gene3D" id="3.40.630.30">
    <property type="match status" value="1"/>
</dbReference>
<dbReference type="InterPro" id="IPR039143">
    <property type="entry name" value="GNPNAT1-like"/>
</dbReference>
<dbReference type="PANTHER" id="PTHR13355:SF11">
    <property type="entry name" value="GLUCOSAMINE 6-PHOSPHATE N-ACETYLTRANSFERASE"/>
    <property type="match status" value="1"/>
</dbReference>
<dbReference type="Proteomes" id="UP001596494">
    <property type="component" value="Unassembled WGS sequence"/>
</dbReference>
<sequence length="147" mass="17475">MWYKKTFEELTKDELHRIFQERVKVFVVEQTCYYQEVDGQDDDCLHIWKEEDGKIVTYCRIVPSVKDGDSYSIGRVLVEKESRGRGLGREIMERAIDIIIEEIGAKTIGLHAQEYLRNFYRSFGFEEMTDVYLEDDIPHVDMLMHVR</sequence>
<dbReference type="PROSITE" id="PS51186">
    <property type="entry name" value="GNAT"/>
    <property type="match status" value="1"/>
</dbReference>
<dbReference type="InterPro" id="IPR000182">
    <property type="entry name" value="GNAT_dom"/>
</dbReference>
<name>A0ABW2K5M6_9BACI</name>
<evidence type="ECO:0000259" key="1">
    <source>
        <dbReference type="PROSITE" id="PS51186"/>
    </source>
</evidence>
<dbReference type="Pfam" id="PF13673">
    <property type="entry name" value="Acetyltransf_10"/>
    <property type="match status" value="1"/>
</dbReference>
<protein>
    <submittedName>
        <fullName evidence="2">GNAT family N-acetyltransferase</fullName>
    </submittedName>
</protein>
<dbReference type="InterPro" id="IPR016181">
    <property type="entry name" value="Acyl_CoA_acyltransferase"/>
</dbReference>
<feature type="domain" description="N-acetyltransferase" evidence="1">
    <location>
        <begin position="5"/>
        <end position="147"/>
    </location>
</feature>
<gene>
    <name evidence="2" type="ORF">ACFQMN_14585</name>
</gene>
<dbReference type="EMBL" id="JBHTBY010000012">
    <property type="protein sequence ID" value="MFC7322099.1"/>
    <property type="molecule type" value="Genomic_DNA"/>
</dbReference>